<dbReference type="InterPro" id="IPR000183">
    <property type="entry name" value="Orn/DAP/Arg_de-COase"/>
</dbReference>
<dbReference type="InterPro" id="IPR002986">
    <property type="entry name" value="DAP_deCOOHase_LysA"/>
</dbReference>
<comment type="caution">
    <text evidence="7">The sequence shown here is derived from an EMBL/GenBank/DDBJ whole genome shotgun (WGS) entry which is preliminary data.</text>
</comment>
<reference evidence="7" key="1">
    <citation type="submission" date="2019-08" db="EMBL/GenBank/DDBJ databases">
        <authorList>
            <person name="Kucharzyk K."/>
            <person name="Murdoch R.W."/>
            <person name="Higgins S."/>
            <person name="Loffler F."/>
        </authorList>
    </citation>
    <scope>NUCLEOTIDE SEQUENCE</scope>
</reference>
<evidence type="ECO:0000313" key="7">
    <source>
        <dbReference type="EMBL" id="MPN31877.1"/>
    </source>
</evidence>
<evidence type="ECO:0000256" key="3">
    <source>
        <dbReference type="ARBA" id="ARBA00022898"/>
    </source>
</evidence>
<dbReference type="SUPFAM" id="SSF50621">
    <property type="entry name" value="Alanine racemase C-terminal domain-like"/>
    <property type="match status" value="1"/>
</dbReference>
<dbReference type="Gene3D" id="2.40.37.10">
    <property type="entry name" value="Lyase, Ornithine Decarboxylase, Chain A, domain 1"/>
    <property type="match status" value="1"/>
</dbReference>
<feature type="domain" description="Orn/DAP/Arg decarboxylase 2 N-terminal" evidence="6">
    <location>
        <begin position="3"/>
        <end position="73"/>
    </location>
</feature>
<dbReference type="Pfam" id="PF00278">
    <property type="entry name" value="Orn_DAP_Arg_deC"/>
    <property type="match status" value="1"/>
</dbReference>
<dbReference type="PANTHER" id="PTHR43727:SF2">
    <property type="entry name" value="GROUP IV DECARBOXYLASE"/>
    <property type="match status" value="1"/>
</dbReference>
<feature type="domain" description="Orn/DAP/Arg decarboxylase 2 C-terminal" evidence="5">
    <location>
        <begin position="74"/>
        <end position="164"/>
    </location>
</feature>
<evidence type="ECO:0000256" key="2">
    <source>
        <dbReference type="ARBA" id="ARBA00022793"/>
    </source>
</evidence>
<organism evidence="7">
    <name type="scientific">bioreactor metagenome</name>
    <dbReference type="NCBI Taxonomy" id="1076179"/>
    <lineage>
        <taxon>unclassified sequences</taxon>
        <taxon>metagenomes</taxon>
        <taxon>ecological metagenomes</taxon>
    </lineage>
</organism>
<evidence type="ECO:0000259" key="5">
    <source>
        <dbReference type="Pfam" id="PF00278"/>
    </source>
</evidence>
<dbReference type="PRINTS" id="PR01179">
    <property type="entry name" value="ODADCRBXLASE"/>
</dbReference>
<dbReference type="PROSITE" id="PS00879">
    <property type="entry name" value="ODR_DC_2_2"/>
    <property type="match status" value="1"/>
</dbReference>
<dbReference type="InterPro" id="IPR009006">
    <property type="entry name" value="Ala_racemase/Decarboxylase_C"/>
</dbReference>
<evidence type="ECO:0000259" key="6">
    <source>
        <dbReference type="Pfam" id="PF02784"/>
    </source>
</evidence>
<dbReference type="InterPro" id="IPR022657">
    <property type="entry name" value="De-COase2_CS"/>
</dbReference>
<comment type="cofactor">
    <cofactor evidence="1">
        <name>pyridoxal 5'-phosphate</name>
        <dbReference type="ChEBI" id="CHEBI:597326"/>
    </cofactor>
</comment>
<sequence>MLALFKQIRDSFGLELEILDLGGGFGIAYTDEDSTAQIEGFIKEISKIITETCLTEKMKLPAFILEPGRSIVAPAGITLYTVGSVKNIPNVRTYVGIDGGMTDNPRYALYGAKYTFEVANAASERKTETVTIAGRCCESGDLLGKDVMLQQAKAGDILAVLATGGYTYSMASNYNRIPRPCVVFVKGGKDKLVIKRETYDDLIKNDIL</sequence>
<dbReference type="InterPro" id="IPR022644">
    <property type="entry name" value="De-COase2_N"/>
</dbReference>
<dbReference type="PRINTS" id="PR01181">
    <property type="entry name" value="DAPDCRBXLASE"/>
</dbReference>
<dbReference type="GO" id="GO:0009089">
    <property type="term" value="P:lysine biosynthetic process via diaminopimelate"/>
    <property type="evidence" value="ECO:0007669"/>
    <property type="project" value="InterPro"/>
</dbReference>
<evidence type="ECO:0000256" key="1">
    <source>
        <dbReference type="ARBA" id="ARBA00001933"/>
    </source>
</evidence>
<dbReference type="InterPro" id="IPR022643">
    <property type="entry name" value="De-COase2_C"/>
</dbReference>
<accession>A0A645GYP4</accession>
<protein>
    <submittedName>
        <fullName evidence="7">Diaminopimelate decarboxylase</fullName>
        <ecNumber evidence="7">4.1.1.20</ecNumber>
    </submittedName>
</protein>
<dbReference type="EMBL" id="VSSQ01083598">
    <property type="protein sequence ID" value="MPN31877.1"/>
    <property type="molecule type" value="Genomic_DNA"/>
</dbReference>
<dbReference type="FunFam" id="2.40.37.10:FF:000003">
    <property type="entry name" value="Diaminopimelate decarboxylase"/>
    <property type="match status" value="1"/>
</dbReference>
<dbReference type="Gene3D" id="3.20.20.10">
    <property type="entry name" value="Alanine racemase"/>
    <property type="match status" value="1"/>
</dbReference>
<dbReference type="EC" id="4.1.1.20" evidence="7"/>
<keyword evidence="4 7" id="KW-0456">Lyase</keyword>
<dbReference type="GO" id="GO:0008836">
    <property type="term" value="F:diaminopimelate decarboxylase activity"/>
    <property type="evidence" value="ECO:0007669"/>
    <property type="project" value="UniProtKB-EC"/>
</dbReference>
<keyword evidence="2" id="KW-0210">Decarboxylase</keyword>
<gene>
    <name evidence="7" type="primary">lysA_51</name>
    <name evidence="7" type="ORF">SDC9_179352</name>
</gene>
<evidence type="ECO:0000256" key="4">
    <source>
        <dbReference type="ARBA" id="ARBA00023239"/>
    </source>
</evidence>
<proteinExistence type="predicted"/>
<dbReference type="InterPro" id="IPR029066">
    <property type="entry name" value="PLP-binding_barrel"/>
</dbReference>
<dbReference type="AlphaFoldDB" id="A0A645GYP4"/>
<name>A0A645GYP4_9ZZZZ</name>
<dbReference type="Pfam" id="PF02784">
    <property type="entry name" value="Orn_Arg_deC_N"/>
    <property type="match status" value="1"/>
</dbReference>
<dbReference type="PANTHER" id="PTHR43727">
    <property type="entry name" value="DIAMINOPIMELATE DECARBOXYLASE"/>
    <property type="match status" value="1"/>
</dbReference>
<keyword evidence="3" id="KW-0663">Pyridoxal phosphate</keyword>